<protein>
    <submittedName>
        <fullName evidence="1">Uncharacterized protein</fullName>
    </submittedName>
</protein>
<reference evidence="1 2" key="1">
    <citation type="submission" date="2019-05" db="EMBL/GenBank/DDBJ databases">
        <title>Draft genome sequence of Actinomadura geliboluensis A8036.</title>
        <authorList>
            <person name="Saricaoglu S."/>
            <person name="Isik K."/>
        </authorList>
    </citation>
    <scope>NUCLEOTIDE SEQUENCE [LARGE SCALE GENOMIC DNA]</scope>
    <source>
        <strain evidence="1 2">A8036</strain>
    </source>
</reference>
<gene>
    <name evidence="1" type="ORF">ETD96_16130</name>
</gene>
<dbReference type="RefSeq" id="WP_138637271.1">
    <property type="nucleotide sequence ID" value="NZ_VCKZ01000103.1"/>
</dbReference>
<organism evidence="1 2">
    <name type="scientific">Actinomadura geliboluensis</name>
    <dbReference type="NCBI Taxonomy" id="882440"/>
    <lineage>
        <taxon>Bacteria</taxon>
        <taxon>Bacillati</taxon>
        <taxon>Actinomycetota</taxon>
        <taxon>Actinomycetes</taxon>
        <taxon>Streptosporangiales</taxon>
        <taxon>Thermomonosporaceae</taxon>
        <taxon>Actinomadura</taxon>
    </lineage>
</organism>
<accession>A0A5S4GZU5</accession>
<proteinExistence type="predicted"/>
<evidence type="ECO:0000313" key="2">
    <source>
        <dbReference type="Proteomes" id="UP000305238"/>
    </source>
</evidence>
<dbReference type="EMBL" id="VCKZ01000103">
    <property type="protein sequence ID" value="TMR38503.1"/>
    <property type="molecule type" value="Genomic_DNA"/>
</dbReference>
<name>A0A5S4GZU5_9ACTN</name>
<comment type="caution">
    <text evidence="1">The sequence shown here is derived from an EMBL/GenBank/DDBJ whole genome shotgun (WGS) entry which is preliminary data.</text>
</comment>
<keyword evidence="2" id="KW-1185">Reference proteome</keyword>
<evidence type="ECO:0000313" key="1">
    <source>
        <dbReference type="EMBL" id="TMR38503.1"/>
    </source>
</evidence>
<dbReference type="AlphaFoldDB" id="A0A5S4GZU5"/>
<sequence>MEDTIAFDNPALDRLRVDFPGHHIWRSRRWDGRLGEYVATLIDPAAGVDATVMRPDPVELRAELMREAARARGSVRDLR</sequence>
<dbReference type="OrthoDB" id="3479897at2"/>
<dbReference type="Proteomes" id="UP000305238">
    <property type="component" value="Unassembled WGS sequence"/>
</dbReference>